<dbReference type="InterPro" id="IPR043519">
    <property type="entry name" value="NT_sf"/>
</dbReference>
<evidence type="ECO:0000256" key="1">
    <source>
        <dbReference type="ARBA" id="ARBA00023122"/>
    </source>
</evidence>
<dbReference type="SMART" id="SM00116">
    <property type="entry name" value="CBS"/>
    <property type="match status" value="2"/>
</dbReference>
<dbReference type="InterPro" id="IPR000644">
    <property type="entry name" value="CBS_dom"/>
</dbReference>
<dbReference type="InterPro" id="IPR005105">
    <property type="entry name" value="GlnD_Uridyltrans_N"/>
</dbReference>
<dbReference type="InterPro" id="IPR051257">
    <property type="entry name" value="Diverse_CBS-Domain"/>
</dbReference>
<feature type="domain" description="CBS" evidence="4">
    <location>
        <begin position="209"/>
        <end position="264"/>
    </location>
</feature>
<keyword evidence="6" id="KW-1185">Reference proteome</keyword>
<evidence type="ECO:0000259" key="4">
    <source>
        <dbReference type="PROSITE" id="PS51371"/>
    </source>
</evidence>
<dbReference type="InterPro" id="IPR018821">
    <property type="entry name" value="DUF294_put_nucleoTrafse_sb-bd"/>
</dbReference>
<evidence type="ECO:0000256" key="2">
    <source>
        <dbReference type="PROSITE-ProRule" id="PRU00703"/>
    </source>
</evidence>
<keyword evidence="1 2" id="KW-0129">CBS domain</keyword>
<dbReference type="SMART" id="SM00100">
    <property type="entry name" value="cNMP"/>
    <property type="match status" value="1"/>
</dbReference>
<proteinExistence type="predicted"/>
<dbReference type="SUPFAM" id="SSF51206">
    <property type="entry name" value="cAMP-binding domain-like"/>
    <property type="match status" value="1"/>
</dbReference>
<accession>A0A7L5BRF3</accession>
<dbReference type="Proteomes" id="UP000464865">
    <property type="component" value="Plasmid p5"/>
</dbReference>
<feature type="domain" description="Cyclic nucleotide-binding" evidence="3">
    <location>
        <begin position="13"/>
        <end position="112"/>
    </location>
</feature>
<dbReference type="Pfam" id="PF03445">
    <property type="entry name" value="DUF294"/>
    <property type="match status" value="1"/>
</dbReference>
<dbReference type="InterPro" id="IPR018490">
    <property type="entry name" value="cNMP-bd_dom_sf"/>
</dbReference>
<dbReference type="SUPFAM" id="SSF54631">
    <property type="entry name" value="CBS-domain pair"/>
    <property type="match status" value="1"/>
</dbReference>
<dbReference type="Gene3D" id="2.60.120.10">
    <property type="entry name" value="Jelly Rolls"/>
    <property type="match status" value="1"/>
</dbReference>
<dbReference type="PROSITE" id="PS51371">
    <property type="entry name" value="CBS"/>
    <property type="match status" value="2"/>
</dbReference>
<dbReference type="Pfam" id="PF10335">
    <property type="entry name" value="DUF294_C"/>
    <property type="match status" value="1"/>
</dbReference>
<dbReference type="Pfam" id="PF00571">
    <property type="entry name" value="CBS"/>
    <property type="match status" value="2"/>
</dbReference>
<name>A0A7L5BRF3_9HYPH</name>
<dbReference type="EMBL" id="CP048637">
    <property type="protein sequence ID" value="QIB41394.1"/>
    <property type="molecule type" value="Genomic_DNA"/>
</dbReference>
<dbReference type="RefSeq" id="WP_082186244.1">
    <property type="nucleotide sequence ID" value="NZ_CP048637.1"/>
</dbReference>
<dbReference type="PANTHER" id="PTHR43080">
    <property type="entry name" value="CBS DOMAIN-CONTAINING PROTEIN CBSX3, MITOCHONDRIAL"/>
    <property type="match status" value="1"/>
</dbReference>
<dbReference type="KEGG" id="roy:G3A56_26680"/>
<dbReference type="InterPro" id="IPR046342">
    <property type="entry name" value="CBS_dom_sf"/>
</dbReference>
<dbReference type="InterPro" id="IPR014710">
    <property type="entry name" value="RmlC-like_jellyroll"/>
</dbReference>
<dbReference type="GO" id="GO:0008773">
    <property type="term" value="F:[protein-PII] uridylyltransferase activity"/>
    <property type="evidence" value="ECO:0007669"/>
    <property type="project" value="InterPro"/>
</dbReference>
<dbReference type="InterPro" id="IPR000595">
    <property type="entry name" value="cNMP-bd_dom"/>
</dbReference>
<geneLocation type="plasmid" evidence="5 6">
    <name>p5</name>
</geneLocation>
<reference evidence="5 6" key="1">
    <citation type="submission" date="2020-02" db="EMBL/GenBank/DDBJ databases">
        <title>Plant-Promoting Endophytic Bacterium Rhizobium oryzihabitans sp. nov., Isolated from the Root of Rice.</title>
        <authorList>
            <person name="zhao J."/>
            <person name="Zhang G."/>
        </authorList>
    </citation>
    <scope>NUCLEOTIDE SEQUENCE [LARGE SCALE GENOMIC DNA]</scope>
    <source>
        <strain evidence="5 6">M15</strain>
        <plasmid evidence="5 6">p5</plasmid>
    </source>
</reference>
<dbReference type="CDD" id="cd05401">
    <property type="entry name" value="NT_GlnE_GlnD_like"/>
    <property type="match status" value="1"/>
</dbReference>
<dbReference type="Gene3D" id="3.10.580.10">
    <property type="entry name" value="CBS-domain"/>
    <property type="match status" value="1"/>
</dbReference>
<keyword evidence="5" id="KW-0614">Plasmid</keyword>
<dbReference type="CDD" id="cd04587">
    <property type="entry name" value="CBS_pair_CAP-ED_NT_Pol-beta-like_DUF294_assoc"/>
    <property type="match status" value="1"/>
</dbReference>
<protein>
    <submittedName>
        <fullName evidence="5">Cyclic nucleotide-binding/CBS domain-containing protein</fullName>
    </submittedName>
</protein>
<evidence type="ECO:0000313" key="6">
    <source>
        <dbReference type="Proteomes" id="UP000464865"/>
    </source>
</evidence>
<sequence length="604" mass="66452">MSAIAEFLQTLPLYDGLSNAGLDRVVRQTRRLEFKAGDEVYHCGELLQGLYIIYEGCVETRDAAGSLISRLSSRDSFGERGLLASSLAATTANALTDVVLLLLPAALFRSLLADEPVFARFFTRPAPVLAPRNELATRKVGDLMSAAPFYCSPQSAVRQASEVMQEHKISCLGVVDEGRFVGIVTLRDLVGRVLAKGLDPQATPVSLVMTADPVCLKTDDLGADVLHLMLERGIGHVPVVDGGRLVGLITQTDMTRFLAISSALLIRDIAVAQSLEDLKWATTEIPRLLVQLVAGHNAHEVVTRLITDIADAVTRRLIVMAEDKFGPPPVPYLWLACGSQGRQEQTGVSDQDNCIFLDDNFIEAHRPWFERLARFVSTGLDACGYVFCPGDMMATNPRWCQPVRQWKRYFHDWVARPDPMAQMLSSVMFDLRPIAGETAFFTDLQAEILNLASANSIFVAHMISNSLKHAPPLGLLRGFSIARSGEHRNQIDMKHAGVVPVVDLARVYTLIKRLHPVNTRARLIAAKSTAVISYAGARDLLVAYDMIADLRLRNQAMQIKAGQKPDNYLNPYDMGEFERSQLRDAFVVVRTMQSALANCGVAPV</sequence>
<dbReference type="PANTHER" id="PTHR43080:SF2">
    <property type="entry name" value="CBS DOMAIN-CONTAINING PROTEIN"/>
    <property type="match status" value="1"/>
</dbReference>
<evidence type="ECO:0000313" key="5">
    <source>
        <dbReference type="EMBL" id="QIB41394.1"/>
    </source>
</evidence>
<gene>
    <name evidence="5" type="ORF">G3A56_26680</name>
</gene>
<dbReference type="SUPFAM" id="SSF81301">
    <property type="entry name" value="Nucleotidyltransferase"/>
    <property type="match status" value="1"/>
</dbReference>
<feature type="domain" description="CBS" evidence="4">
    <location>
        <begin position="144"/>
        <end position="200"/>
    </location>
</feature>
<dbReference type="CDD" id="cd00038">
    <property type="entry name" value="CAP_ED"/>
    <property type="match status" value="1"/>
</dbReference>
<evidence type="ECO:0000259" key="3">
    <source>
        <dbReference type="PROSITE" id="PS50042"/>
    </source>
</evidence>
<dbReference type="PROSITE" id="PS50042">
    <property type="entry name" value="CNMP_BINDING_3"/>
    <property type="match status" value="1"/>
</dbReference>
<dbReference type="AlphaFoldDB" id="A0A7L5BRF3"/>
<dbReference type="Pfam" id="PF00027">
    <property type="entry name" value="cNMP_binding"/>
    <property type="match status" value="1"/>
</dbReference>
<organism evidence="5 6">
    <name type="scientific">Rhizobium oryzihabitans</name>
    <dbReference type="NCBI Taxonomy" id="2267833"/>
    <lineage>
        <taxon>Bacteria</taxon>
        <taxon>Pseudomonadati</taxon>
        <taxon>Pseudomonadota</taxon>
        <taxon>Alphaproteobacteria</taxon>
        <taxon>Hyphomicrobiales</taxon>
        <taxon>Rhizobiaceae</taxon>
        <taxon>Rhizobium/Agrobacterium group</taxon>
        <taxon>Rhizobium</taxon>
    </lineage>
</organism>